<keyword evidence="1" id="KW-0812">Transmembrane</keyword>
<organism evidence="2 3">
    <name type="scientific">Exobacillus caeni</name>
    <dbReference type="NCBI Taxonomy" id="2574798"/>
    <lineage>
        <taxon>Bacteria</taxon>
        <taxon>Bacillati</taxon>
        <taxon>Bacillota</taxon>
        <taxon>Bacilli</taxon>
        <taxon>Bacillales</taxon>
        <taxon>Guptibacillaceae</taxon>
        <taxon>Exobacillus</taxon>
    </lineage>
</organism>
<feature type="transmembrane region" description="Helical" evidence="1">
    <location>
        <begin position="33"/>
        <end position="57"/>
    </location>
</feature>
<evidence type="ECO:0000313" key="3">
    <source>
        <dbReference type="Proteomes" id="UP000308230"/>
    </source>
</evidence>
<accession>A0A5R9EYK9</accession>
<dbReference type="AlphaFoldDB" id="A0A5R9EYK9"/>
<keyword evidence="1" id="KW-0472">Membrane</keyword>
<dbReference type="OrthoDB" id="2355666at2"/>
<feature type="transmembrane region" description="Helical" evidence="1">
    <location>
        <begin position="7"/>
        <end position="27"/>
    </location>
</feature>
<dbReference type="InterPro" id="IPR025426">
    <property type="entry name" value="DUF4305"/>
</dbReference>
<evidence type="ECO:0000256" key="1">
    <source>
        <dbReference type="SAM" id="Phobius"/>
    </source>
</evidence>
<dbReference type="Proteomes" id="UP000308230">
    <property type="component" value="Unassembled WGS sequence"/>
</dbReference>
<gene>
    <name evidence="2" type="ORF">FCL54_21105</name>
</gene>
<keyword evidence="1" id="KW-1133">Transmembrane helix</keyword>
<dbReference type="EMBL" id="SWLG01000024">
    <property type="protein sequence ID" value="TLS35286.1"/>
    <property type="molecule type" value="Genomic_DNA"/>
</dbReference>
<protein>
    <submittedName>
        <fullName evidence="2">DUF4305 domain-containing protein</fullName>
    </submittedName>
</protein>
<proteinExistence type="predicted"/>
<sequence length="69" mass="7938">MRFSPVFMGIFYGGLGMLFTFLAIQSANTSGDMWNFITILLMVLATVDFVYAVRFFILKRKIDKMKGKK</sequence>
<evidence type="ECO:0000313" key="2">
    <source>
        <dbReference type="EMBL" id="TLS35286.1"/>
    </source>
</evidence>
<reference evidence="2 3" key="1">
    <citation type="submission" date="2019-04" db="EMBL/GenBank/DDBJ databases">
        <title>Bacillus caeni sp. nov., a bacterium isolated from mangrove sediment.</title>
        <authorList>
            <person name="Huang H."/>
            <person name="Mo K."/>
            <person name="Hu Y."/>
        </authorList>
    </citation>
    <scope>NUCLEOTIDE SEQUENCE [LARGE SCALE GENOMIC DNA]</scope>
    <source>
        <strain evidence="2 3">HB172195</strain>
    </source>
</reference>
<dbReference type="RefSeq" id="WP_138129175.1">
    <property type="nucleotide sequence ID" value="NZ_SWLG01000024.1"/>
</dbReference>
<dbReference type="Pfam" id="PF14146">
    <property type="entry name" value="DUF4305"/>
    <property type="match status" value="1"/>
</dbReference>
<keyword evidence="3" id="KW-1185">Reference proteome</keyword>
<name>A0A5R9EYK9_9BACL</name>
<comment type="caution">
    <text evidence="2">The sequence shown here is derived from an EMBL/GenBank/DDBJ whole genome shotgun (WGS) entry which is preliminary data.</text>
</comment>